<dbReference type="Pfam" id="PF17420">
    <property type="entry name" value="GP17"/>
    <property type="match status" value="1"/>
</dbReference>
<dbReference type="AlphaFoldDB" id="A0A931JAD1"/>
<sequence>MPKKQTHKPGDLRVWWVPQVPMKAFYAPVDSVAMGAKLLEVLANYDIFQFENNVKPDYCNAGGLQRWCADSDGEGAPGWEEWYDEETGEEDPEEWLKQQVADGLTVGAA</sequence>
<evidence type="ECO:0000313" key="2">
    <source>
        <dbReference type="Proteomes" id="UP000613266"/>
    </source>
</evidence>
<proteinExistence type="predicted"/>
<reference evidence="1" key="1">
    <citation type="submission" date="2020-12" db="EMBL/GenBank/DDBJ databases">
        <title>The genome sequence of Inhella sp. 1Y17.</title>
        <authorList>
            <person name="Liu Y."/>
        </authorList>
    </citation>
    <scope>NUCLEOTIDE SEQUENCE</scope>
    <source>
        <strain evidence="1">1Y17</strain>
    </source>
</reference>
<dbReference type="EMBL" id="JAEDAK010000037">
    <property type="protein sequence ID" value="MBH9579747.1"/>
    <property type="molecule type" value="Genomic_DNA"/>
</dbReference>
<accession>A0A931JAD1</accession>
<protein>
    <recommendedName>
        <fullName evidence="3">Superinfection exclusion protein</fullName>
    </recommendedName>
</protein>
<dbReference type="Proteomes" id="UP000613266">
    <property type="component" value="Unassembled WGS sequence"/>
</dbReference>
<keyword evidence="2" id="KW-1185">Reference proteome</keyword>
<comment type="caution">
    <text evidence="1">The sequence shown here is derived from an EMBL/GenBank/DDBJ whole genome shotgun (WGS) entry which is preliminary data.</text>
</comment>
<gene>
    <name evidence="1" type="ORF">I7X39_22900</name>
</gene>
<name>A0A931JAD1_9BURK</name>
<organism evidence="1 2">
    <name type="scientific">Inhella proteolytica</name>
    <dbReference type="NCBI Taxonomy" id="2795029"/>
    <lineage>
        <taxon>Bacteria</taxon>
        <taxon>Pseudomonadati</taxon>
        <taxon>Pseudomonadota</taxon>
        <taxon>Betaproteobacteria</taxon>
        <taxon>Burkholderiales</taxon>
        <taxon>Sphaerotilaceae</taxon>
        <taxon>Inhella</taxon>
    </lineage>
</organism>
<evidence type="ECO:0000313" key="1">
    <source>
        <dbReference type="EMBL" id="MBH9579747.1"/>
    </source>
</evidence>
<dbReference type="InterPro" id="IPR020285">
    <property type="entry name" value="Gp17"/>
</dbReference>
<evidence type="ECO:0008006" key="3">
    <source>
        <dbReference type="Google" id="ProtNLM"/>
    </source>
</evidence>
<dbReference type="RefSeq" id="WP_198113683.1">
    <property type="nucleotide sequence ID" value="NZ_JAEDAK010000037.1"/>
</dbReference>